<dbReference type="AlphaFoldDB" id="A0A1V4SSM9"/>
<protein>
    <submittedName>
        <fullName evidence="2">YbbR-like protein</fullName>
    </submittedName>
</protein>
<dbReference type="Gene3D" id="2.170.120.30">
    <property type="match status" value="2"/>
</dbReference>
<evidence type="ECO:0000313" key="2">
    <source>
        <dbReference type="EMBL" id="OPX46793.1"/>
    </source>
</evidence>
<feature type="region of interest" description="Disordered" evidence="1">
    <location>
        <begin position="311"/>
        <end position="360"/>
    </location>
</feature>
<dbReference type="Pfam" id="PF07949">
    <property type="entry name" value="YbbR"/>
    <property type="match status" value="3"/>
</dbReference>
<dbReference type="OrthoDB" id="2111604at2"/>
<proteinExistence type="predicted"/>
<dbReference type="EMBL" id="LTAY01000070">
    <property type="protein sequence ID" value="OPX46793.1"/>
    <property type="molecule type" value="Genomic_DNA"/>
</dbReference>
<name>A0A1V4SSM9_9CLOT</name>
<dbReference type="RefSeq" id="WP_080023823.1">
    <property type="nucleotide sequence ID" value="NZ_LTAY01000070.1"/>
</dbReference>
<dbReference type="Gene3D" id="2.170.120.40">
    <property type="entry name" value="YbbR-like domain"/>
    <property type="match status" value="2"/>
</dbReference>
<dbReference type="PANTHER" id="PTHR37804:SF1">
    <property type="entry name" value="CDAA REGULATORY PROTEIN CDAR"/>
    <property type="match status" value="1"/>
</dbReference>
<organism evidence="2 3">
    <name type="scientific">Clostridium thermobutyricum DSM 4928</name>
    <dbReference type="NCBI Taxonomy" id="1121339"/>
    <lineage>
        <taxon>Bacteria</taxon>
        <taxon>Bacillati</taxon>
        <taxon>Bacillota</taxon>
        <taxon>Clostridia</taxon>
        <taxon>Eubacteriales</taxon>
        <taxon>Clostridiaceae</taxon>
        <taxon>Clostridium</taxon>
    </lineage>
</organism>
<dbReference type="Proteomes" id="UP000191448">
    <property type="component" value="Unassembled WGS sequence"/>
</dbReference>
<gene>
    <name evidence="2" type="ORF">CLTHE_26140</name>
</gene>
<dbReference type="InterPro" id="IPR053154">
    <property type="entry name" value="c-di-AMP_regulator"/>
</dbReference>
<dbReference type="PANTHER" id="PTHR37804">
    <property type="entry name" value="CDAA REGULATORY PROTEIN CDAR"/>
    <property type="match status" value="1"/>
</dbReference>
<dbReference type="InterPro" id="IPR012505">
    <property type="entry name" value="YbbR"/>
</dbReference>
<accession>A0A1V4SSM9</accession>
<reference evidence="2 3" key="1">
    <citation type="submission" date="2016-02" db="EMBL/GenBank/DDBJ databases">
        <title>Genome sequence of Clostridium thermobutyricum DSM 4928.</title>
        <authorList>
            <person name="Poehlein A."/>
            <person name="Daniel R."/>
        </authorList>
    </citation>
    <scope>NUCLEOTIDE SEQUENCE [LARGE SCALE GENOMIC DNA]</scope>
    <source>
        <strain evidence="2 3">DSM 4928</strain>
    </source>
</reference>
<evidence type="ECO:0000256" key="1">
    <source>
        <dbReference type="SAM" id="MobiDB-lite"/>
    </source>
</evidence>
<sequence>MDKGSAKERLIIKLVCVLLSFCLWIYVNNVETTVKTYTLKNVPVKLVNVEALKNYGLALSPGQKFEVNLNLEGPSKYIYSVNQNDFTIQADLSEYALKNGENNIPVQIINYPQQVNIKNNGYLIVKVKLEPLEQKTFDTVSDVNVTFAPNVYKDSINFTSEKVEVSGPQSAVNKVKTVALVGSLDNVSESMVRSFKYEALDANNNVVKDVTLSKSSGELSVLTNTGKKVNVVAEFKGQLPNGITLLSTEISQNSVNIVGDKSALEGVSTLKTEPIDLTNITGNTKKTVQIVLPSGVKVVGGNNTVTVNINVSGNTTDVDKNTQENNNNNNNNTTNNNSNNDNNNNSNNNNNTTNNSNNNVVKSLDIPISYTGLPQNLTLKNNPSTATIKITGSQDLINSIRPSDFKGVVDLSSYTNPGSYKVEPKITTSKNVVIESIPDLSITLDKKDAEKKQ</sequence>
<comment type="caution">
    <text evidence="2">The sequence shown here is derived from an EMBL/GenBank/DDBJ whole genome shotgun (WGS) entry which is preliminary data.</text>
</comment>
<evidence type="ECO:0000313" key="3">
    <source>
        <dbReference type="Proteomes" id="UP000191448"/>
    </source>
</evidence>
<feature type="compositionally biased region" description="Low complexity" evidence="1">
    <location>
        <begin position="325"/>
        <end position="359"/>
    </location>
</feature>